<keyword evidence="4 7" id="KW-0812">Transmembrane</keyword>
<feature type="transmembrane region" description="Helical" evidence="7">
    <location>
        <begin position="215"/>
        <end position="230"/>
    </location>
</feature>
<evidence type="ECO:0000256" key="1">
    <source>
        <dbReference type="ARBA" id="ARBA00004651"/>
    </source>
</evidence>
<feature type="transmembrane region" description="Helical" evidence="7">
    <location>
        <begin position="15"/>
        <end position="35"/>
    </location>
</feature>
<organism evidence="9 10">
    <name type="scientific">Sulfitobacter sediminilitoris</name>
    <dbReference type="NCBI Taxonomy" id="2698830"/>
    <lineage>
        <taxon>Bacteria</taxon>
        <taxon>Pseudomonadati</taxon>
        <taxon>Pseudomonadota</taxon>
        <taxon>Alphaproteobacteria</taxon>
        <taxon>Rhodobacterales</taxon>
        <taxon>Roseobacteraceae</taxon>
        <taxon>Sulfitobacter</taxon>
    </lineage>
</organism>
<feature type="domain" description="Acyltransferase 3" evidence="8">
    <location>
        <begin position="16"/>
        <end position="323"/>
    </location>
</feature>
<keyword evidence="9" id="KW-0808">Transferase</keyword>
<feature type="transmembrane region" description="Helical" evidence="7">
    <location>
        <begin position="189"/>
        <end position="208"/>
    </location>
</feature>
<name>A0A6P0CCU6_9RHOB</name>
<evidence type="ECO:0000256" key="5">
    <source>
        <dbReference type="ARBA" id="ARBA00022989"/>
    </source>
</evidence>
<reference evidence="9 10" key="1">
    <citation type="submission" date="2020-01" db="EMBL/GenBank/DDBJ databases">
        <title>Sulfitobacter sediminilitoris sp. nov., isolated from a tidal flat.</title>
        <authorList>
            <person name="Park S."/>
            <person name="Yoon J.-H."/>
        </authorList>
    </citation>
    <scope>NUCLEOTIDE SEQUENCE [LARGE SCALE GENOMIC DNA]</scope>
    <source>
        <strain evidence="9 10">JBTF-M27</strain>
    </source>
</reference>
<dbReference type="GO" id="GO:0009246">
    <property type="term" value="P:enterobacterial common antigen biosynthetic process"/>
    <property type="evidence" value="ECO:0007669"/>
    <property type="project" value="TreeGrafter"/>
</dbReference>
<evidence type="ECO:0000259" key="8">
    <source>
        <dbReference type="Pfam" id="PF01757"/>
    </source>
</evidence>
<feature type="transmembrane region" description="Helical" evidence="7">
    <location>
        <begin position="236"/>
        <end position="256"/>
    </location>
</feature>
<dbReference type="GO" id="GO:0005886">
    <property type="term" value="C:plasma membrane"/>
    <property type="evidence" value="ECO:0007669"/>
    <property type="project" value="UniProtKB-SubCell"/>
</dbReference>
<comment type="caution">
    <text evidence="9">The sequence shown here is derived from an EMBL/GenBank/DDBJ whole genome shotgun (WGS) entry which is preliminary data.</text>
</comment>
<evidence type="ECO:0000313" key="9">
    <source>
        <dbReference type="EMBL" id="NEK22945.1"/>
    </source>
</evidence>
<evidence type="ECO:0000256" key="6">
    <source>
        <dbReference type="ARBA" id="ARBA00023136"/>
    </source>
</evidence>
<dbReference type="PANTHER" id="PTHR40074:SF2">
    <property type="entry name" value="O-ACETYLTRANSFERASE WECH"/>
    <property type="match status" value="1"/>
</dbReference>
<evidence type="ECO:0000256" key="3">
    <source>
        <dbReference type="ARBA" id="ARBA00022475"/>
    </source>
</evidence>
<proteinExistence type="inferred from homology"/>
<feature type="transmembrane region" description="Helical" evidence="7">
    <location>
        <begin position="166"/>
        <end position="183"/>
    </location>
</feature>
<evidence type="ECO:0000313" key="10">
    <source>
        <dbReference type="Proteomes" id="UP000468591"/>
    </source>
</evidence>
<keyword evidence="6 7" id="KW-0472">Membrane</keyword>
<keyword evidence="5 7" id="KW-1133">Transmembrane helix</keyword>
<comment type="subcellular location">
    <subcellularLocation>
        <location evidence="1">Cell membrane</location>
        <topology evidence="1">Multi-pass membrane protein</topology>
    </subcellularLocation>
</comment>
<evidence type="ECO:0000256" key="7">
    <source>
        <dbReference type="SAM" id="Phobius"/>
    </source>
</evidence>
<feature type="transmembrane region" description="Helical" evidence="7">
    <location>
        <begin position="303"/>
        <end position="324"/>
    </location>
</feature>
<evidence type="ECO:0000256" key="2">
    <source>
        <dbReference type="ARBA" id="ARBA00007400"/>
    </source>
</evidence>
<keyword evidence="10" id="KW-1185">Reference proteome</keyword>
<dbReference type="AlphaFoldDB" id="A0A6P0CCU6"/>
<keyword evidence="3" id="KW-1003">Cell membrane</keyword>
<dbReference type="EMBL" id="JAABNT010000006">
    <property type="protein sequence ID" value="NEK22945.1"/>
    <property type="molecule type" value="Genomic_DNA"/>
</dbReference>
<gene>
    <name evidence="9" type="ORF">GV827_11085</name>
</gene>
<dbReference type="RefSeq" id="WP_164353881.1">
    <property type="nucleotide sequence ID" value="NZ_JAABNT010000006.1"/>
</dbReference>
<accession>A0A6P0CCU6</accession>
<comment type="similarity">
    <text evidence="2">Belongs to the acyltransferase 3 family.</text>
</comment>
<dbReference type="GO" id="GO:0016413">
    <property type="term" value="F:O-acetyltransferase activity"/>
    <property type="evidence" value="ECO:0007669"/>
    <property type="project" value="TreeGrafter"/>
</dbReference>
<keyword evidence="9" id="KW-0012">Acyltransferase</keyword>
<dbReference type="InterPro" id="IPR002656">
    <property type="entry name" value="Acyl_transf_3_dom"/>
</dbReference>
<dbReference type="PANTHER" id="PTHR40074">
    <property type="entry name" value="O-ACETYLTRANSFERASE WECH"/>
    <property type="match status" value="1"/>
</dbReference>
<feature type="transmembrane region" description="Helical" evidence="7">
    <location>
        <begin position="94"/>
        <end position="115"/>
    </location>
</feature>
<sequence length="340" mass="37418">MSCTGKSIAGSSGRLHAIDTAKGVGIILVVFGHAWRGGYDAGLLPDEVLFRTVDSLIYTWHMPLFFLLSGLLYLNVLQKVAAGPFFASRFRRLLWPLAIWTWLFFGIKLLAGSAANHPVSLADFPLIPLPPYEHLWFLWALFLAQVIVLVAFMAVREVLNIAQMRLCLGITAVMLTLLIPFFYVPSPLFGAAIEHFPYFIAGMALGGVAHKRPPLWLALAAAVLFALLIYNTPYAWGSLLVSLLLTVLACFVTFRLDPNTEDASVPITLLRILGLYSLPIFLAHTIFSAAFRIALRSSGVEMLSVHLLVATLVGLIGPILLVWVSHRLHIGKILGFCTRV</sequence>
<dbReference type="Pfam" id="PF01757">
    <property type="entry name" value="Acyl_transf_3"/>
    <property type="match status" value="1"/>
</dbReference>
<dbReference type="Proteomes" id="UP000468591">
    <property type="component" value="Unassembled WGS sequence"/>
</dbReference>
<protein>
    <submittedName>
        <fullName evidence="9">Acyltransferase family protein</fullName>
    </submittedName>
</protein>
<feature type="transmembrane region" description="Helical" evidence="7">
    <location>
        <begin position="268"/>
        <end position="291"/>
    </location>
</feature>
<feature type="transmembrane region" description="Helical" evidence="7">
    <location>
        <begin position="135"/>
        <end position="154"/>
    </location>
</feature>
<feature type="transmembrane region" description="Helical" evidence="7">
    <location>
        <begin position="55"/>
        <end position="74"/>
    </location>
</feature>
<evidence type="ECO:0000256" key="4">
    <source>
        <dbReference type="ARBA" id="ARBA00022692"/>
    </source>
</evidence>